<gene>
    <name evidence="1" type="ORF">ABVT11_15515</name>
</gene>
<dbReference type="NCBIfam" id="TIGR02532">
    <property type="entry name" value="IV_pilin_GFxxxE"/>
    <property type="match status" value="1"/>
</dbReference>
<dbReference type="Proteomes" id="UP001548590">
    <property type="component" value="Unassembled WGS sequence"/>
</dbReference>
<reference evidence="1 2" key="1">
    <citation type="submission" date="2024-07" db="EMBL/GenBank/DDBJ databases">
        <title>Uliginosibacterium paludis KCTC:42655.</title>
        <authorList>
            <person name="Kim M.K."/>
        </authorList>
    </citation>
    <scope>NUCLEOTIDE SEQUENCE [LARGE SCALE GENOMIC DNA]</scope>
    <source>
        <strain evidence="1 2">KCTC 42655</strain>
    </source>
</reference>
<proteinExistence type="predicted"/>
<comment type="caution">
    <text evidence="1">The sequence shown here is derived from an EMBL/GenBank/DDBJ whole genome shotgun (WGS) entry which is preliminary data.</text>
</comment>
<dbReference type="PROSITE" id="PS00409">
    <property type="entry name" value="PROKAR_NTER_METHYL"/>
    <property type="match status" value="1"/>
</dbReference>
<keyword evidence="2" id="KW-1185">Reference proteome</keyword>
<name>A0ABV2CU08_9RHOO</name>
<dbReference type="RefSeq" id="WP_345929645.1">
    <property type="nucleotide sequence ID" value="NZ_JBDIVF010000011.1"/>
</dbReference>
<dbReference type="Pfam" id="PF16074">
    <property type="entry name" value="PilW"/>
    <property type="match status" value="1"/>
</dbReference>
<dbReference type="InterPro" id="IPR032092">
    <property type="entry name" value="PilW"/>
</dbReference>
<evidence type="ECO:0000313" key="2">
    <source>
        <dbReference type="Proteomes" id="UP001548590"/>
    </source>
</evidence>
<evidence type="ECO:0000313" key="1">
    <source>
        <dbReference type="EMBL" id="MET1491247.1"/>
    </source>
</evidence>
<sequence length="388" mass="40295">MSMNAMRQRGVTLIELMVAIVIASLLAIAVSTVLAGFEGRKRSTTSVNDLNQAGNYAAWVIDNLVRSAGSGYAQTAEFSFGCKLYAAKSSAVVLGDSTTVPAPFSSYTAFSSGFRLAPILIAKDATTPANSGSGSDVLVIMSGAAGKAEAPGYLSTYPAAASLSLKNTLLFTANDLVLLADPEATSSSLAPCMLTQVSSSFVEAGSTSVALAGTYYAASVNSTLLTGFTKDAVAMVVGNVSNANPPAFNLVGVGDNGTLYTYDLLQATGSSAQAIAQGIFEMHALYGLDSDGDGKLDKWVKPEGTYSYSSLTAGTTTVAATLATIKAVRIGLILRTDLLEKETVSPASITLFSDLGLSYSPTITGDNTRYRYRTVELTVPLRNTMLLE</sequence>
<accession>A0ABV2CU08</accession>
<dbReference type="EMBL" id="JBEWLZ010000010">
    <property type="protein sequence ID" value="MET1491247.1"/>
    <property type="molecule type" value="Genomic_DNA"/>
</dbReference>
<dbReference type="InterPro" id="IPR045584">
    <property type="entry name" value="Pilin-like"/>
</dbReference>
<protein>
    <submittedName>
        <fullName evidence="1">PilW family protein</fullName>
    </submittedName>
</protein>
<dbReference type="Pfam" id="PF07963">
    <property type="entry name" value="N_methyl"/>
    <property type="match status" value="1"/>
</dbReference>
<dbReference type="InterPro" id="IPR012902">
    <property type="entry name" value="N_methyl_site"/>
</dbReference>
<organism evidence="1 2">
    <name type="scientific">Uliginosibacterium paludis</name>
    <dbReference type="NCBI Taxonomy" id="1615952"/>
    <lineage>
        <taxon>Bacteria</taxon>
        <taxon>Pseudomonadati</taxon>
        <taxon>Pseudomonadota</taxon>
        <taxon>Betaproteobacteria</taxon>
        <taxon>Rhodocyclales</taxon>
        <taxon>Zoogloeaceae</taxon>
        <taxon>Uliginosibacterium</taxon>
    </lineage>
</organism>
<dbReference type="SUPFAM" id="SSF54523">
    <property type="entry name" value="Pili subunits"/>
    <property type="match status" value="1"/>
</dbReference>